<dbReference type="Proteomes" id="UP001242368">
    <property type="component" value="Unassembled WGS sequence"/>
</dbReference>
<comment type="caution">
    <text evidence="4">The sequence shown here is derived from an EMBL/GenBank/DDBJ whole genome shotgun (WGS) entry which is preliminary data.</text>
</comment>
<keyword evidence="2 4" id="KW-0012">Acyltransferase</keyword>
<dbReference type="Pfam" id="PF13673">
    <property type="entry name" value="Acetyltransf_10"/>
    <property type="match status" value="1"/>
</dbReference>
<dbReference type="CDD" id="cd04301">
    <property type="entry name" value="NAT_SF"/>
    <property type="match status" value="1"/>
</dbReference>
<dbReference type="PANTHER" id="PTHR43800:SF1">
    <property type="entry name" value="PEPTIDYL-LYSINE N-ACETYLTRANSFERASE YJAB"/>
    <property type="match status" value="1"/>
</dbReference>
<dbReference type="InterPro" id="IPR016181">
    <property type="entry name" value="Acyl_CoA_acyltransferase"/>
</dbReference>
<evidence type="ECO:0000256" key="2">
    <source>
        <dbReference type="ARBA" id="ARBA00023315"/>
    </source>
</evidence>
<sequence length="154" mass="17664">MNTIHSDFLSIKRATEADIGVLVDIWYEASILSHDFIPESYWQENKKIMQDHYLPLSESYLIHDENSIHGFISLVDRNHIAALFIRPNMQGMGLGSMLLAHAQKNRTELSLKVYSKNVQGVHFYQAKGFKLISESVDEATAQTEFLMQFKADDE</sequence>
<gene>
    <name evidence="4" type="ORF">QW060_08675</name>
</gene>
<organism evidence="4 5">
    <name type="scientific">Paenimyroides ceti</name>
    <dbReference type="NCBI Taxonomy" id="395087"/>
    <lineage>
        <taxon>Bacteria</taxon>
        <taxon>Pseudomonadati</taxon>
        <taxon>Bacteroidota</taxon>
        <taxon>Flavobacteriia</taxon>
        <taxon>Flavobacteriales</taxon>
        <taxon>Flavobacteriaceae</taxon>
        <taxon>Paenimyroides</taxon>
    </lineage>
</organism>
<name>A0ABT8CRR1_9FLAO</name>
<keyword evidence="5" id="KW-1185">Reference proteome</keyword>
<feature type="domain" description="N-acetyltransferase" evidence="3">
    <location>
        <begin position="9"/>
        <end position="152"/>
    </location>
</feature>
<keyword evidence="1 4" id="KW-0808">Transferase</keyword>
<reference evidence="5" key="1">
    <citation type="journal article" date="2019" name="Int. J. Syst. Evol. Microbiol.">
        <title>The Global Catalogue of Microorganisms (GCM) 10K type strain sequencing project: providing services to taxonomists for standard genome sequencing and annotation.</title>
        <authorList>
            <consortium name="The Broad Institute Genomics Platform"/>
            <consortium name="The Broad Institute Genome Sequencing Center for Infectious Disease"/>
            <person name="Wu L."/>
            <person name="Ma J."/>
        </authorList>
    </citation>
    <scope>NUCLEOTIDE SEQUENCE [LARGE SCALE GENOMIC DNA]</scope>
    <source>
        <strain evidence="5">CECT 7184</strain>
    </source>
</reference>
<dbReference type="EMBL" id="JAUFQU010000001">
    <property type="protein sequence ID" value="MDN3707207.1"/>
    <property type="molecule type" value="Genomic_DNA"/>
</dbReference>
<proteinExistence type="predicted"/>
<dbReference type="NCBIfam" id="NF007853">
    <property type="entry name" value="PRK10562.1"/>
    <property type="match status" value="1"/>
</dbReference>
<evidence type="ECO:0000256" key="1">
    <source>
        <dbReference type="ARBA" id="ARBA00022679"/>
    </source>
</evidence>
<protein>
    <submittedName>
        <fullName evidence="4">N-acetyltransferase</fullName>
        <ecNumber evidence="4">2.3.1.-</ecNumber>
    </submittedName>
</protein>
<evidence type="ECO:0000313" key="5">
    <source>
        <dbReference type="Proteomes" id="UP001242368"/>
    </source>
</evidence>
<dbReference type="InterPro" id="IPR000182">
    <property type="entry name" value="GNAT_dom"/>
</dbReference>
<dbReference type="GO" id="GO:0016746">
    <property type="term" value="F:acyltransferase activity"/>
    <property type="evidence" value="ECO:0007669"/>
    <property type="project" value="UniProtKB-KW"/>
</dbReference>
<dbReference type="PROSITE" id="PS51186">
    <property type="entry name" value="GNAT"/>
    <property type="match status" value="1"/>
</dbReference>
<dbReference type="PANTHER" id="PTHR43800">
    <property type="entry name" value="PEPTIDYL-LYSINE N-ACETYLTRANSFERASE YJAB"/>
    <property type="match status" value="1"/>
</dbReference>
<dbReference type="Gene3D" id="3.40.630.30">
    <property type="match status" value="1"/>
</dbReference>
<accession>A0ABT8CRR1</accession>
<dbReference type="SUPFAM" id="SSF55729">
    <property type="entry name" value="Acyl-CoA N-acyltransferases (Nat)"/>
    <property type="match status" value="1"/>
</dbReference>
<dbReference type="EC" id="2.3.1.-" evidence="4"/>
<evidence type="ECO:0000313" key="4">
    <source>
        <dbReference type="EMBL" id="MDN3707207.1"/>
    </source>
</evidence>
<dbReference type="RefSeq" id="WP_290363233.1">
    <property type="nucleotide sequence ID" value="NZ_JAUFQU010000001.1"/>
</dbReference>
<evidence type="ECO:0000259" key="3">
    <source>
        <dbReference type="PROSITE" id="PS51186"/>
    </source>
</evidence>